<reference evidence="6" key="1">
    <citation type="submission" date="2019-08" db="EMBL/GenBank/DDBJ databases">
        <title>The improved chromosome-level genome for the pearl oyster Pinctada fucata martensii using PacBio sequencing and Hi-C.</title>
        <authorList>
            <person name="Zheng Z."/>
        </authorList>
    </citation>
    <scope>NUCLEOTIDE SEQUENCE</scope>
    <source>
        <strain evidence="6">ZZ-2019</strain>
        <tissue evidence="6">Adductor muscle</tissue>
    </source>
</reference>
<evidence type="ECO:0000259" key="5">
    <source>
        <dbReference type="PROSITE" id="PS50878"/>
    </source>
</evidence>
<feature type="domain" description="EF-hand" evidence="4">
    <location>
        <begin position="141"/>
        <end position="176"/>
    </location>
</feature>
<dbReference type="Pfam" id="PF00169">
    <property type="entry name" value="PH"/>
    <property type="match status" value="1"/>
</dbReference>
<dbReference type="InterPro" id="IPR011993">
    <property type="entry name" value="PH-like_dom_sf"/>
</dbReference>
<dbReference type="Gene3D" id="2.30.29.30">
    <property type="entry name" value="Pleckstrin-homology domain (PH domain)/Phosphotyrosine-binding domain (PTB)"/>
    <property type="match status" value="1"/>
</dbReference>
<dbReference type="GO" id="GO:0005509">
    <property type="term" value="F:calcium ion binding"/>
    <property type="evidence" value="ECO:0007669"/>
    <property type="project" value="InterPro"/>
</dbReference>
<dbReference type="InterPro" id="IPR018247">
    <property type="entry name" value="EF_Hand_1_Ca_BS"/>
</dbReference>
<dbReference type="Pfam" id="PF00078">
    <property type="entry name" value="RVT_1"/>
    <property type="match status" value="1"/>
</dbReference>
<dbReference type="SMART" id="SM00233">
    <property type="entry name" value="PH"/>
    <property type="match status" value="1"/>
</dbReference>
<gene>
    <name evidence="6" type="ORF">FSP39_020353</name>
</gene>
<dbReference type="InterPro" id="IPR001192">
    <property type="entry name" value="PI-PLC_fam"/>
</dbReference>
<evidence type="ECO:0000256" key="2">
    <source>
        <dbReference type="ARBA" id="ARBA00023674"/>
    </source>
</evidence>
<keyword evidence="1" id="KW-0106">Calcium</keyword>
<dbReference type="SUPFAM" id="SSF50729">
    <property type="entry name" value="PH domain-like"/>
    <property type="match status" value="1"/>
</dbReference>
<feature type="domain" description="Reverse transcriptase" evidence="5">
    <location>
        <begin position="334"/>
        <end position="487"/>
    </location>
</feature>
<dbReference type="Gene3D" id="1.10.238.10">
    <property type="entry name" value="EF-hand"/>
    <property type="match status" value="2"/>
</dbReference>
<dbReference type="InterPro" id="IPR002048">
    <property type="entry name" value="EF_hand_dom"/>
</dbReference>
<proteinExistence type="predicted"/>
<evidence type="ECO:0000259" key="4">
    <source>
        <dbReference type="PROSITE" id="PS50222"/>
    </source>
</evidence>
<name>A0AA88YQG4_PINIB</name>
<dbReference type="EMBL" id="VSWD01000005">
    <property type="protein sequence ID" value="KAK3103584.1"/>
    <property type="molecule type" value="Genomic_DNA"/>
</dbReference>
<dbReference type="GO" id="GO:0005886">
    <property type="term" value="C:plasma membrane"/>
    <property type="evidence" value="ECO:0007669"/>
    <property type="project" value="TreeGrafter"/>
</dbReference>
<dbReference type="AlphaFoldDB" id="A0AA88YQG4"/>
<dbReference type="InterPro" id="IPR001849">
    <property type="entry name" value="PH_domain"/>
</dbReference>
<dbReference type="CDD" id="cd16202">
    <property type="entry name" value="EFh_PI-PLCdelta"/>
    <property type="match status" value="1"/>
</dbReference>
<dbReference type="PANTHER" id="PTHR10336:SF209">
    <property type="entry name" value="PHOSPHOINOSITIDE PHOSPHOLIPASE C"/>
    <property type="match status" value="1"/>
</dbReference>
<protein>
    <submittedName>
        <fullName evidence="6">Uncharacterized protein</fullName>
    </submittedName>
</protein>
<dbReference type="PROSITE" id="PS50003">
    <property type="entry name" value="PH_DOMAIN"/>
    <property type="match status" value="1"/>
</dbReference>
<dbReference type="Proteomes" id="UP001186944">
    <property type="component" value="Unassembled WGS sequence"/>
</dbReference>
<dbReference type="GO" id="GO:0035556">
    <property type="term" value="P:intracellular signal transduction"/>
    <property type="evidence" value="ECO:0007669"/>
    <property type="project" value="InterPro"/>
</dbReference>
<evidence type="ECO:0000313" key="6">
    <source>
        <dbReference type="EMBL" id="KAK3103584.1"/>
    </source>
</evidence>
<dbReference type="PROSITE" id="PS00018">
    <property type="entry name" value="EF_HAND_1"/>
    <property type="match status" value="1"/>
</dbReference>
<dbReference type="PROSITE" id="PS50878">
    <property type="entry name" value="RT_POL"/>
    <property type="match status" value="1"/>
</dbReference>
<comment type="caution">
    <text evidence="6">The sequence shown here is derived from an EMBL/GenBank/DDBJ whole genome shotgun (WGS) entry which is preliminary data.</text>
</comment>
<dbReference type="InterPro" id="IPR011992">
    <property type="entry name" value="EF-hand-dom_pair"/>
</dbReference>
<feature type="domain" description="PH" evidence="3">
    <location>
        <begin position="9"/>
        <end position="117"/>
    </location>
</feature>
<dbReference type="PROSITE" id="PS50222">
    <property type="entry name" value="EF_HAND_2"/>
    <property type="match status" value="1"/>
</dbReference>
<dbReference type="InterPro" id="IPR000477">
    <property type="entry name" value="RT_dom"/>
</dbReference>
<dbReference type="Pfam" id="PF13499">
    <property type="entry name" value="EF-hand_7"/>
    <property type="match status" value="1"/>
</dbReference>
<dbReference type="GO" id="GO:0004435">
    <property type="term" value="F:phosphatidylinositol-4,5-bisphosphate phospholipase C activity"/>
    <property type="evidence" value="ECO:0007669"/>
    <property type="project" value="UniProtKB-EC"/>
</dbReference>
<dbReference type="PANTHER" id="PTHR10336">
    <property type="entry name" value="PHOSPHOINOSITIDE-SPECIFIC PHOSPHOLIPASE C FAMILY PROTEIN"/>
    <property type="match status" value="1"/>
</dbReference>
<evidence type="ECO:0000259" key="3">
    <source>
        <dbReference type="PROSITE" id="PS50003"/>
    </source>
</evidence>
<sequence>MVTVDKLLRHLAEGSMLHKVKSGGILYPRRFYLDTDKMVLKYTGSEKRVRRKNTSWPISKIREVREGEKDYSKRLDPFDRGRCFAVIFGANHNVLHLCADSYEERDMWLKGLNFAMHMEQYMDQKEQTDRYPYINLLKSLALLTWIREAFNMADKNNDGSLDFEEVMKLLKQLNADMDRKYVKVLFDKADIHRTKGEKPSLDGEEFVKFYHLLTERPELEDIFIRYDGGKGYWDHEDLQKFASTEQKLDINEEYAKELIAAYEPQKQLQLEDKLSPIEHNKGSIPGGDITADEIITVILGLKLRKAPGEDRVTNEHIKYGGADVSKFLVKLFNTIFAIENVPSAWKRGLIVPLYKGGNKPKTSCASYRPVALLSSVFKVFEKILHNRISNVVLSKVSFPNSQQQGFQPLLGCTTASFILLETIFHYLELGSNVYVSFLDTSQAFDTVWRHGLLVKLHDLTVTLRPLVPSSLIKVPCITRSTTGWGTI</sequence>
<evidence type="ECO:0000256" key="1">
    <source>
        <dbReference type="ARBA" id="ARBA00022837"/>
    </source>
</evidence>
<evidence type="ECO:0000313" key="7">
    <source>
        <dbReference type="Proteomes" id="UP001186944"/>
    </source>
</evidence>
<dbReference type="SUPFAM" id="SSF47473">
    <property type="entry name" value="EF-hand"/>
    <property type="match status" value="1"/>
</dbReference>
<keyword evidence="7" id="KW-1185">Reference proteome</keyword>
<comment type="catalytic activity">
    <reaction evidence="2">
        <text>a 1,2-diacyl-sn-glycero-3-phospho-(1D-myo-inositol-4,5-bisphosphate) + H2O = 1D-myo-inositol 1,4,5-trisphosphate + a 1,2-diacyl-sn-glycerol + H(+)</text>
        <dbReference type="Rhea" id="RHEA:33179"/>
        <dbReference type="ChEBI" id="CHEBI:15377"/>
        <dbReference type="ChEBI" id="CHEBI:15378"/>
        <dbReference type="ChEBI" id="CHEBI:17815"/>
        <dbReference type="ChEBI" id="CHEBI:58456"/>
        <dbReference type="ChEBI" id="CHEBI:203600"/>
        <dbReference type="EC" id="3.1.4.11"/>
    </reaction>
    <physiologicalReaction direction="left-to-right" evidence="2">
        <dbReference type="Rhea" id="RHEA:33180"/>
    </physiologicalReaction>
</comment>
<dbReference type="SMART" id="SM00054">
    <property type="entry name" value="EFh"/>
    <property type="match status" value="1"/>
</dbReference>
<accession>A0AA88YQG4</accession>
<organism evidence="6 7">
    <name type="scientific">Pinctada imbricata</name>
    <name type="common">Atlantic pearl-oyster</name>
    <name type="synonym">Pinctada martensii</name>
    <dbReference type="NCBI Taxonomy" id="66713"/>
    <lineage>
        <taxon>Eukaryota</taxon>
        <taxon>Metazoa</taxon>
        <taxon>Spiralia</taxon>
        <taxon>Lophotrochozoa</taxon>
        <taxon>Mollusca</taxon>
        <taxon>Bivalvia</taxon>
        <taxon>Autobranchia</taxon>
        <taxon>Pteriomorphia</taxon>
        <taxon>Pterioida</taxon>
        <taxon>Pterioidea</taxon>
        <taxon>Pteriidae</taxon>
        <taxon>Pinctada</taxon>
    </lineage>
</organism>